<dbReference type="InterPro" id="IPR036305">
    <property type="entry name" value="RGS_sf"/>
</dbReference>
<proteinExistence type="predicted"/>
<dbReference type="SUPFAM" id="SSF48097">
    <property type="entry name" value="Regulator of G-protein signaling, RGS"/>
    <property type="match status" value="1"/>
</dbReference>
<dbReference type="PANTHER" id="PTHR10845">
    <property type="entry name" value="REGULATOR OF G PROTEIN SIGNALING"/>
    <property type="match status" value="1"/>
</dbReference>
<dbReference type="InterPro" id="IPR016137">
    <property type="entry name" value="RGS"/>
</dbReference>
<organism evidence="2 3">
    <name type="scientific">Porites lobata</name>
    <dbReference type="NCBI Taxonomy" id="104759"/>
    <lineage>
        <taxon>Eukaryota</taxon>
        <taxon>Metazoa</taxon>
        <taxon>Cnidaria</taxon>
        <taxon>Anthozoa</taxon>
        <taxon>Hexacorallia</taxon>
        <taxon>Scleractinia</taxon>
        <taxon>Fungiina</taxon>
        <taxon>Poritidae</taxon>
        <taxon>Porites</taxon>
    </lineage>
</organism>
<dbReference type="Gene3D" id="1.10.167.10">
    <property type="entry name" value="Regulator of G-protein Signalling 4, domain 2"/>
    <property type="match status" value="1"/>
</dbReference>
<protein>
    <recommendedName>
        <fullName evidence="1">RGS domain-containing protein</fullName>
    </recommendedName>
</protein>
<gene>
    <name evidence="2" type="ORF">PLOB_00005068</name>
</gene>
<accession>A0ABN8QDK5</accession>
<dbReference type="EMBL" id="CALNXK010000121">
    <property type="protein sequence ID" value="CAH3161884.1"/>
    <property type="molecule type" value="Genomic_DNA"/>
</dbReference>
<dbReference type="Pfam" id="PF00615">
    <property type="entry name" value="RGS"/>
    <property type="match status" value="1"/>
</dbReference>
<keyword evidence="3" id="KW-1185">Reference proteome</keyword>
<dbReference type="PANTHER" id="PTHR10845:SF192">
    <property type="entry name" value="DOUBLE HIT, ISOFORM B"/>
    <property type="match status" value="1"/>
</dbReference>
<dbReference type="SMART" id="SM00315">
    <property type="entry name" value="RGS"/>
    <property type="match status" value="1"/>
</dbReference>
<feature type="domain" description="RGS" evidence="1">
    <location>
        <begin position="78"/>
        <end position="193"/>
    </location>
</feature>
<evidence type="ECO:0000259" key="1">
    <source>
        <dbReference type="PROSITE" id="PS50132"/>
    </source>
</evidence>
<evidence type="ECO:0000313" key="2">
    <source>
        <dbReference type="EMBL" id="CAH3161884.1"/>
    </source>
</evidence>
<dbReference type="PRINTS" id="PR01301">
    <property type="entry name" value="RGSPROTEIN"/>
</dbReference>
<dbReference type="InterPro" id="IPR044926">
    <property type="entry name" value="RGS_subdomain_2"/>
</dbReference>
<name>A0ABN8QDK5_9CNID</name>
<sequence>MATYHKIWKQIHHLNPMGGCSSAVAPEDPNGGQQTVKNNWCACCGSRQDSTAALLAQKEKDLDCERPTAEEAKKWQTSFESVLRHKFGIQLFQEFLRSQYGEENLNFWLAVEEYKKLDESSRAERARMIYEDYVSTLSPTEISLDAKVRAEIDNNMNNPTVDTFKVAQDHIFTLMYHDCFPRFIKSKHYKQLLKRH</sequence>
<reference evidence="2 3" key="1">
    <citation type="submission" date="2022-05" db="EMBL/GenBank/DDBJ databases">
        <authorList>
            <consortium name="Genoscope - CEA"/>
            <person name="William W."/>
        </authorList>
    </citation>
    <scope>NUCLEOTIDE SEQUENCE [LARGE SCALE GENOMIC DNA]</scope>
</reference>
<dbReference type="Proteomes" id="UP001159405">
    <property type="component" value="Unassembled WGS sequence"/>
</dbReference>
<evidence type="ECO:0000313" key="3">
    <source>
        <dbReference type="Proteomes" id="UP001159405"/>
    </source>
</evidence>
<comment type="caution">
    <text evidence="2">The sequence shown here is derived from an EMBL/GenBank/DDBJ whole genome shotgun (WGS) entry which is preliminary data.</text>
</comment>
<dbReference type="PROSITE" id="PS50132">
    <property type="entry name" value="RGS"/>
    <property type="match status" value="1"/>
</dbReference>